<feature type="transmembrane region" description="Helical" evidence="1">
    <location>
        <begin position="252"/>
        <end position="273"/>
    </location>
</feature>
<accession>A0A8H5FEV3</accession>
<keyword evidence="3" id="KW-1185">Reference proteome</keyword>
<proteinExistence type="predicted"/>
<feature type="transmembrane region" description="Helical" evidence="1">
    <location>
        <begin position="217"/>
        <end position="240"/>
    </location>
</feature>
<feature type="transmembrane region" description="Helical" evidence="1">
    <location>
        <begin position="105"/>
        <end position="126"/>
    </location>
</feature>
<dbReference type="OrthoDB" id="2796825at2759"/>
<organism evidence="2 3">
    <name type="scientific">Tetrapyrgos nigripes</name>
    <dbReference type="NCBI Taxonomy" id="182062"/>
    <lineage>
        <taxon>Eukaryota</taxon>
        <taxon>Fungi</taxon>
        <taxon>Dikarya</taxon>
        <taxon>Basidiomycota</taxon>
        <taxon>Agaricomycotina</taxon>
        <taxon>Agaricomycetes</taxon>
        <taxon>Agaricomycetidae</taxon>
        <taxon>Agaricales</taxon>
        <taxon>Marasmiineae</taxon>
        <taxon>Marasmiaceae</taxon>
        <taxon>Tetrapyrgos</taxon>
    </lineage>
</organism>
<keyword evidence="1" id="KW-1133">Transmembrane helix</keyword>
<sequence length="333" mass="36666">MSSAPVDLKLERSLYIGSFISTILYGIEIYMVGHTTVVLLASIRSSRDRARVRTHHFYIAYGWVSLFFTTIAILTNPLFGQEMWIEHRNDDGGPLAYFATNISSWYNTLGSAAALIPVFMADALLAYRCYMIWGSKKWMAGILGLIYIGLVVTAIINTTLGALPGSNVFKGKAQQFGTAWLSITIGFNIIATGLIITRISMMKRLTARVNPEMATPYSHIMAILVESALPYTLIGIGVLATSELGDDTVLGWAIPWGVFAALSPQMIILRVALGKGWTKEKVSMVSTVNLRFDNGTMSTDMEAAEAKQGRDLYHQSLRNASSTINIDDNMLRD</sequence>
<keyword evidence="1" id="KW-0812">Transmembrane</keyword>
<evidence type="ECO:0000256" key="1">
    <source>
        <dbReference type="SAM" id="Phobius"/>
    </source>
</evidence>
<keyword evidence="1" id="KW-0472">Membrane</keyword>
<dbReference type="EMBL" id="JAACJM010000258">
    <property type="protein sequence ID" value="KAF5334555.1"/>
    <property type="molecule type" value="Genomic_DNA"/>
</dbReference>
<reference evidence="2 3" key="1">
    <citation type="journal article" date="2020" name="ISME J.">
        <title>Uncovering the hidden diversity of litter-decomposition mechanisms in mushroom-forming fungi.</title>
        <authorList>
            <person name="Floudas D."/>
            <person name="Bentzer J."/>
            <person name="Ahren D."/>
            <person name="Johansson T."/>
            <person name="Persson P."/>
            <person name="Tunlid A."/>
        </authorList>
    </citation>
    <scope>NUCLEOTIDE SEQUENCE [LARGE SCALE GENOMIC DNA]</scope>
    <source>
        <strain evidence="2 3">CBS 291.85</strain>
    </source>
</reference>
<dbReference type="Proteomes" id="UP000559256">
    <property type="component" value="Unassembled WGS sequence"/>
</dbReference>
<feature type="transmembrane region" description="Helical" evidence="1">
    <location>
        <begin position="15"/>
        <end position="43"/>
    </location>
</feature>
<comment type="caution">
    <text evidence="2">The sequence shown here is derived from an EMBL/GenBank/DDBJ whole genome shotgun (WGS) entry which is preliminary data.</text>
</comment>
<dbReference type="AlphaFoldDB" id="A0A8H5FEV3"/>
<name>A0A8H5FEV3_9AGAR</name>
<feature type="transmembrane region" description="Helical" evidence="1">
    <location>
        <begin position="176"/>
        <end position="196"/>
    </location>
</feature>
<feature type="transmembrane region" description="Helical" evidence="1">
    <location>
        <begin position="138"/>
        <end position="156"/>
    </location>
</feature>
<gene>
    <name evidence="2" type="ORF">D9758_015772</name>
</gene>
<evidence type="ECO:0000313" key="2">
    <source>
        <dbReference type="EMBL" id="KAF5334555.1"/>
    </source>
</evidence>
<feature type="transmembrane region" description="Helical" evidence="1">
    <location>
        <begin position="55"/>
        <end position="74"/>
    </location>
</feature>
<evidence type="ECO:0000313" key="3">
    <source>
        <dbReference type="Proteomes" id="UP000559256"/>
    </source>
</evidence>
<protein>
    <submittedName>
        <fullName evidence="2">Uncharacterized protein</fullName>
    </submittedName>
</protein>